<protein>
    <submittedName>
        <fullName evidence="1">Uncharacterized protein</fullName>
    </submittedName>
</protein>
<accession>A0A518V1S8</accession>
<dbReference type="Proteomes" id="UP000319432">
    <property type="component" value="Plasmid p1821L01"/>
</dbReference>
<proteinExistence type="predicted"/>
<evidence type="ECO:0000313" key="2">
    <source>
        <dbReference type="Proteomes" id="UP000319432"/>
    </source>
</evidence>
<geneLocation type="plasmid" evidence="1 2">
    <name>p1821L01</name>
</geneLocation>
<keyword evidence="2" id="KW-1185">Reference proteome</keyword>
<evidence type="ECO:0000313" key="1">
    <source>
        <dbReference type="EMBL" id="QDX90935.1"/>
    </source>
</evidence>
<name>A0A518V1S8_BRELA</name>
<dbReference type="EMBL" id="CP033461">
    <property type="protein sequence ID" value="QDX90935.1"/>
    <property type="molecule type" value="Genomic_DNA"/>
</dbReference>
<sequence length="112" mass="13021">MDLYFWESLLIAPHTGAWIETSLQNHRQSPIFIAPYTGVWIETMQTNTITASILSLFTRECGLKRSPSILKAWQYIALYARAWIETFLPNDQALRLLTSLLTQERGLKRKHQ</sequence>
<keyword evidence="1" id="KW-0614">Plasmid</keyword>
<reference evidence="1 2" key="1">
    <citation type="submission" date="2018-11" db="EMBL/GenBank/DDBJ databases">
        <title>Phylogenetic determinants of toxin gene distribution in genomes of Brevibacillus laterosporus.</title>
        <authorList>
            <person name="Glare T.R."/>
            <person name="Durrant A."/>
            <person name="Berry C."/>
            <person name="Palma L."/>
            <person name="Ormskirk M."/>
            <person name="Cox M.O."/>
        </authorList>
    </citation>
    <scope>NUCLEOTIDE SEQUENCE [LARGE SCALE GENOMIC DNA]</scope>
    <source>
        <strain evidence="1 2">1821L</strain>
        <plasmid evidence="1 2">p1821L01</plasmid>
    </source>
</reference>
<gene>
    <name evidence="1" type="ORF">EEL30_00160</name>
</gene>
<organism evidence="1 2">
    <name type="scientific">Brevibacillus laterosporus</name>
    <name type="common">Bacillus laterosporus</name>
    <dbReference type="NCBI Taxonomy" id="1465"/>
    <lineage>
        <taxon>Bacteria</taxon>
        <taxon>Bacillati</taxon>
        <taxon>Bacillota</taxon>
        <taxon>Bacilli</taxon>
        <taxon>Bacillales</taxon>
        <taxon>Paenibacillaceae</taxon>
        <taxon>Brevibacillus</taxon>
    </lineage>
</organism>
<dbReference type="AlphaFoldDB" id="A0A518V1S8"/>